<name>A0A841FVG4_9ACTN</name>
<evidence type="ECO:0000256" key="1">
    <source>
        <dbReference type="SAM" id="SignalP"/>
    </source>
</evidence>
<feature type="chain" id="PRO_5039269529" description="SH3b domain-containing protein" evidence="1">
    <location>
        <begin position="33"/>
        <end position="202"/>
    </location>
</feature>
<dbReference type="RefSeq" id="WP_184793068.1">
    <property type="nucleotide sequence ID" value="NZ_BONT01000117.1"/>
</dbReference>
<sequence length="202" mass="21434">MFSTLRRRAATNIAVVAMFVAGAVGFIAPSNAAADPGDVGVNGIGVGVHVTINNASLFQCPATNCNQGTAQPADDVADICHVPVSPPQWGGLWNLVLNHSNSNQVGWISSTFLRGTLSGDNCEGMPRNTQVTINNASLFQCPASNCNQGTAQPAHHLKDLCYVPLSTPWGNYWHLVLNYTNSLQVGWISGTFLLGPLTQTRC</sequence>
<proteinExistence type="predicted"/>
<gene>
    <name evidence="2" type="ORF">HNR73_007895</name>
</gene>
<evidence type="ECO:0000313" key="3">
    <source>
        <dbReference type="Proteomes" id="UP000548476"/>
    </source>
</evidence>
<dbReference type="Proteomes" id="UP000548476">
    <property type="component" value="Unassembled WGS sequence"/>
</dbReference>
<protein>
    <recommendedName>
        <fullName evidence="4">SH3b domain-containing protein</fullName>
    </recommendedName>
</protein>
<comment type="caution">
    <text evidence="2">The sequence shown here is derived from an EMBL/GenBank/DDBJ whole genome shotgun (WGS) entry which is preliminary data.</text>
</comment>
<feature type="signal peptide" evidence="1">
    <location>
        <begin position="1"/>
        <end position="32"/>
    </location>
</feature>
<evidence type="ECO:0000313" key="2">
    <source>
        <dbReference type="EMBL" id="MBB6039996.1"/>
    </source>
</evidence>
<reference evidence="2 3" key="1">
    <citation type="submission" date="2020-08" db="EMBL/GenBank/DDBJ databases">
        <title>Genomic Encyclopedia of Type Strains, Phase IV (KMG-IV): sequencing the most valuable type-strain genomes for metagenomic binning, comparative biology and taxonomic classification.</title>
        <authorList>
            <person name="Goeker M."/>
        </authorList>
    </citation>
    <scope>NUCLEOTIDE SEQUENCE [LARGE SCALE GENOMIC DNA]</scope>
    <source>
        <strain evidence="2 3">YIM 65646</strain>
    </source>
</reference>
<keyword evidence="3" id="KW-1185">Reference proteome</keyword>
<keyword evidence="1" id="KW-0732">Signal</keyword>
<organism evidence="2 3">
    <name type="scientific">Phytomonospora endophytica</name>
    <dbReference type="NCBI Taxonomy" id="714109"/>
    <lineage>
        <taxon>Bacteria</taxon>
        <taxon>Bacillati</taxon>
        <taxon>Actinomycetota</taxon>
        <taxon>Actinomycetes</taxon>
        <taxon>Micromonosporales</taxon>
        <taxon>Micromonosporaceae</taxon>
        <taxon>Phytomonospora</taxon>
    </lineage>
</organism>
<accession>A0A841FVG4</accession>
<evidence type="ECO:0008006" key="4">
    <source>
        <dbReference type="Google" id="ProtNLM"/>
    </source>
</evidence>
<dbReference type="EMBL" id="JACHGT010000029">
    <property type="protein sequence ID" value="MBB6039996.1"/>
    <property type="molecule type" value="Genomic_DNA"/>
</dbReference>
<dbReference type="AlphaFoldDB" id="A0A841FVG4"/>